<dbReference type="EMBL" id="JAQOSQ010000011">
    <property type="protein sequence ID" value="MDJ1183911.1"/>
    <property type="molecule type" value="Genomic_DNA"/>
</dbReference>
<dbReference type="Gene3D" id="3.90.1570.10">
    <property type="entry name" value="tt1808, chain A"/>
    <property type="match status" value="1"/>
</dbReference>
<evidence type="ECO:0000313" key="3">
    <source>
        <dbReference type="Proteomes" id="UP001232992"/>
    </source>
</evidence>
<dbReference type="Pfam" id="PF05685">
    <property type="entry name" value="Uma2"/>
    <property type="match status" value="1"/>
</dbReference>
<proteinExistence type="predicted"/>
<dbReference type="PANTHER" id="PTHR34107">
    <property type="entry name" value="SLL0198 PROTEIN-RELATED"/>
    <property type="match status" value="1"/>
</dbReference>
<dbReference type="InterPro" id="IPR008538">
    <property type="entry name" value="Uma2"/>
</dbReference>
<sequence length="188" mass="21522">MTSSTIQRVQWTNEDLEGFPEDGNRYEIIEGELFVTRAPHWDHQKVSGILYKELLLWSGHSGLGEPSLCPGLVFSESNSAIPDVVWISNERLVQLLDDSGHLTGAPELVVEVLSRSESDRKRDRKTKLKLYSVQGVREYWIVDYQQKQIEIYRRNSGLLEKALTLLESDRLTSPLLPEFSCSVQTLFQ</sequence>
<dbReference type="PANTHER" id="PTHR34107:SF4">
    <property type="entry name" value="SLL1222 PROTEIN"/>
    <property type="match status" value="1"/>
</dbReference>
<keyword evidence="2" id="KW-0378">Hydrolase</keyword>
<feature type="domain" description="Putative restriction endonuclease" evidence="1">
    <location>
        <begin position="15"/>
        <end position="184"/>
    </location>
</feature>
<dbReference type="Proteomes" id="UP001232992">
    <property type="component" value="Unassembled WGS sequence"/>
</dbReference>
<evidence type="ECO:0000259" key="1">
    <source>
        <dbReference type="Pfam" id="PF05685"/>
    </source>
</evidence>
<dbReference type="InterPro" id="IPR011335">
    <property type="entry name" value="Restrct_endonuc-II-like"/>
</dbReference>
<dbReference type="RefSeq" id="WP_283758564.1">
    <property type="nucleotide sequence ID" value="NZ_JAQOSQ010000011.1"/>
</dbReference>
<comment type="caution">
    <text evidence="2">The sequence shown here is derived from an EMBL/GenBank/DDBJ whole genome shotgun (WGS) entry which is preliminary data.</text>
</comment>
<keyword evidence="2" id="KW-0255">Endonuclease</keyword>
<dbReference type="CDD" id="cd06260">
    <property type="entry name" value="DUF820-like"/>
    <property type="match status" value="1"/>
</dbReference>
<dbReference type="InterPro" id="IPR012296">
    <property type="entry name" value="Nuclease_put_TT1808"/>
</dbReference>
<dbReference type="SUPFAM" id="SSF52980">
    <property type="entry name" value="Restriction endonuclease-like"/>
    <property type="match status" value="1"/>
</dbReference>
<reference evidence="2 3" key="1">
    <citation type="submission" date="2023-01" db="EMBL/GenBank/DDBJ databases">
        <title>Novel diversity within Roseofilum (Cyanobacteria; Desertifilaceae) from marine benthic mats with descriptions of four novel species.</title>
        <authorList>
            <person name="Wang Y."/>
            <person name="Berthold D.E."/>
            <person name="Hu J."/>
            <person name="Lefler F.W."/>
            <person name="Laughinghouse H.D. IV."/>
        </authorList>
    </citation>
    <scope>NUCLEOTIDE SEQUENCE [LARGE SCALE GENOMIC DNA]</scope>
    <source>
        <strain evidence="2 3">BLCC-M143</strain>
    </source>
</reference>
<organism evidence="2 3">
    <name type="scientific">Roseofilum casamattae BLCC-M143</name>
    <dbReference type="NCBI Taxonomy" id="3022442"/>
    <lineage>
        <taxon>Bacteria</taxon>
        <taxon>Bacillati</taxon>
        <taxon>Cyanobacteriota</taxon>
        <taxon>Cyanophyceae</taxon>
        <taxon>Desertifilales</taxon>
        <taxon>Desertifilaceae</taxon>
        <taxon>Roseofilum</taxon>
        <taxon>Roseofilum casamattae</taxon>
    </lineage>
</organism>
<keyword evidence="3" id="KW-1185">Reference proteome</keyword>
<evidence type="ECO:0000313" key="2">
    <source>
        <dbReference type="EMBL" id="MDJ1183911.1"/>
    </source>
</evidence>
<keyword evidence="2" id="KW-0540">Nuclease</keyword>
<dbReference type="GO" id="GO:0004519">
    <property type="term" value="F:endonuclease activity"/>
    <property type="evidence" value="ECO:0007669"/>
    <property type="project" value="UniProtKB-KW"/>
</dbReference>
<name>A0ABT7BXL2_9CYAN</name>
<accession>A0ABT7BXL2</accession>
<protein>
    <submittedName>
        <fullName evidence="2">Uma2 family endonuclease</fullName>
    </submittedName>
</protein>
<gene>
    <name evidence="2" type="ORF">PMH09_12020</name>
</gene>